<reference evidence="2 3" key="1">
    <citation type="journal article" date="2024" name="Plant J.">
        <title>Genome sequences and population genomics reveal climatic adaptation and genomic divergence between two closely related sweetgum species.</title>
        <authorList>
            <person name="Xu W.Q."/>
            <person name="Ren C.Q."/>
            <person name="Zhang X.Y."/>
            <person name="Comes H.P."/>
            <person name="Liu X.H."/>
            <person name="Li Y.G."/>
            <person name="Kettle C.J."/>
            <person name="Jalonen R."/>
            <person name="Gaisberger H."/>
            <person name="Ma Y.Z."/>
            <person name="Qiu Y.X."/>
        </authorList>
    </citation>
    <scope>NUCLEOTIDE SEQUENCE [LARGE SCALE GENOMIC DNA]</scope>
    <source>
        <strain evidence="2">Hangzhou</strain>
    </source>
</reference>
<evidence type="ECO:0000313" key="2">
    <source>
        <dbReference type="EMBL" id="KAK9288405.1"/>
    </source>
</evidence>
<dbReference type="InterPro" id="IPR017451">
    <property type="entry name" value="F-box-assoc_interact_dom"/>
</dbReference>
<organism evidence="2 3">
    <name type="scientific">Liquidambar formosana</name>
    <name type="common">Formosan gum</name>
    <dbReference type="NCBI Taxonomy" id="63359"/>
    <lineage>
        <taxon>Eukaryota</taxon>
        <taxon>Viridiplantae</taxon>
        <taxon>Streptophyta</taxon>
        <taxon>Embryophyta</taxon>
        <taxon>Tracheophyta</taxon>
        <taxon>Spermatophyta</taxon>
        <taxon>Magnoliopsida</taxon>
        <taxon>eudicotyledons</taxon>
        <taxon>Gunneridae</taxon>
        <taxon>Pentapetalae</taxon>
        <taxon>Saxifragales</taxon>
        <taxon>Altingiaceae</taxon>
        <taxon>Liquidambar</taxon>
    </lineage>
</organism>
<sequence length="240" mass="28024">MAKFPKLRDGLDFVLGLSYDSSIDDYKVVRLIHFTHSRRFIRTRGDVFTLKTNAWRRIDEIHPSAFMFKKTGTFQNGSLHWLVDRRNGEDKFKSIVSFDLATEKFQEVVPLPDYDVETFSIEGFRDLGGFLAMIFGYADYFEVWVMKEYGVKTSWTKLVPYPWEEAPPHMDWFSPLCFSKSDEVLMDVDGSELLMYSLKVNTFMKLLIYGESWERFDSVIYAESLVSLNGNDGTDKQRRG</sequence>
<dbReference type="Proteomes" id="UP001415857">
    <property type="component" value="Unassembled WGS sequence"/>
</dbReference>
<dbReference type="InterPro" id="IPR006527">
    <property type="entry name" value="F-box-assoc_dom_typ1"/>
</dbReference>
<gene>
    <name evidence="2" type="ORF">L1049_016861</name>
</gene>
<keyword evidence="3" id="KW-1185">Reference proteome</keyword>
<dbReference type="PANTHER" id="PTHR31672:SF13">
    <property type="entry name" value="F-BOX PROTEIN CPR30-LIKE"/>
    <property type="match status" value="1"/>
</dbReference>
<feature type="domain" description="F-box associated beta-propeller type 1" evidence="1">
    <location>
        <begin position="15"/>
        <end position="227"/>
    </location>
</feature>
<dbReference type="NCBIfam" id="TIGR01640">
    <property type="entry name" value="F_box_assoc_1"/>
    <property type="match status" value="1"/>
</dbReference>
<accession>A0AAP0S057</accession>
<dbReference type="PANTHER" id="PTHR31672">
    <property type="entry name" value="BNACNNG10540D PROTEIN"/>
    <property type="match status" value="1"/>
</dbReference>
<comment type="caution">
    <text evidence="2">The sequence shown here is derived from an EMBL/GenBank/DDBJ whole genome shotgun (WGS) entry which is preliminary data.</text>
</comment>
<dbReference type="InterPro" id="IPR050796">
    <property type="entry name" value="SCF_F-box_component"/>
</dbReference>
<evidence type="ECO:0000313" key="3">
    <source>
        <dbReference type="Proteomes" id="UP001415857"/>
    </source>
</evidence>
<dbReference type="EMBL" id="JBBPBK010000003">
    <property type="protein sequence ID" value="KAK9288405.1"/>
    <property type="molecule type" value="Genomic_DNA"/>
</dbReference>
<proteinExistence type="predicted"/>
<dbReference type="AlphaFoldDB" id="A0AAP0S057"/>
<protein>
    <recommendedName>
        <fullName evidence="1">F-box associated beta-propeller type 1 domain-containing protein</fullName>
    </recommendedName>
</protein>
<evidence type="ECO:0000259" key="1">
    <source>
        <dbReference type="Pfam" id="PF07734"/>
    </source>
</evidence>
<name>A0AAP0S057_LIQFO</name>
<dbReference type="Pfam" id="PF07734">
    <property type="entry name" value="FBA_1"/>
    <property type="match status" value="1"/>
</dbReference>